<name>A0A4Q1KZJ4_9CELL</name>
<protein>
    <submittedName>
        <fullName evidence="3">Uncharacterized protein</fullName>
    </submittedName>
</protein>
<organism evidence="3 4">
    <name type="scientific">Oerskovia turbata</name>
    <dbReference type="NCBI Taxonomy" id="1713"/>
    <lineage>
        <taxon>Bacteria</taxon>
        <taxon>Bacillati</taxon>
        <taxon>Actinomycetota</taxon>
        <taxon>Actinomycetes</taxon>
        <taxon>Micrococcales</taxon>
        <taxon>Cellulomonadaceae</taxon>
        <taxon>Oerskovia</taxon>
    </lineage>
</organism>
<dbReference type="OrthoDB" id="3736763at2"/>
<evidence type="ECO:0000313" key="2">
    <source>
        <dbReference type="EMBL" id="RXR24807.1"/>
    </source>
</evidence>
<dbReference type="EMBL" id="SDJQ01000009">
    <property type="protein sequence ID" value="RXR34989.1"/>
    <property type="molecule type" value="Genomic_DNA"/>
</dbReference>
<proteinExistence type="predicted"/>
<evidence type="ECO:0000313" key="4">
    <source>
        <dbReference type="Proteomes" id="UP000289805"/>
    </source>
</evidence>
<evidence type="ECO:0000256" key="1">
    <source>
        <dbReference type="SAM" id="MobiDB-lite"/>
    </source>
</evidence>
<reference evidence="4 5" key="1">
    <citation type="submission" date="2019-01" db="EMBL/GenBank/DDBJ databases">
        <title>Oerskovia turbata Genome sequencing and assembly.</title>
        <authorList>
            <person name="Dou T."/>
        </authorList>
    </citation>
    <scope>NUCLEOTIDE SEQUENCE [LARGE SCALE GENOMIC DNA]</scope>
    <source>
        <strain evidence="3 4">JCM12123</strain>
        <strain evidence="2 5">JCM3160</strain>
    </source>
</reference>
<dbReference type="STRING" id="1713.GCA_000718325_01861"/>
<dbReference type="Proteomes" id="UP000290517">
    <property type="component" value="Unassembled WGS sequence"/>
</dbReference>
<dbReference type="Proteomes" id="UP000289805">
    <property type="component" value="Unassembled WGS sequence"/>
</dbReference>
<feature type="region of interest" description="Disordered" evidence="1">
    <location>
        <begin position="1"/>
        <end position="23"/>
    </location>
</feature>
<evidence type="ECO:0000313" key="3">
    <source>
        <dbReference type="EMBL" id="RXR34989.1"/>
    </source>
</evidence>
<sequence>MGDRAEGDGPGGRALAMPTPEDPGRAPVWENYVVAQVAQASLGLVPRNAVALGVRVDGYDLTLLGVLKRRTVKAQEDLEEIVDELEMLLGPRPRVELSVEVLARREIWRHRDVRWTFLARS</sequence>
<dbReference type="AlphaFoldDB" id="A0A4Q1KZJ4"/>
<accession>A0A4Q1KZJ4</accession>
<comment type="caution">
    <text evidence="3">The sequence shown here is derived from an EMBL/GenBank/DDBJ whole genome shotgun (WGS) entry which is preliminary data.</text>
</comment>
<evidence type="ECO:0000313" key="5">
    <source>
        <dbReference type="Proteomes" id="UP000290517"/>
    </source>
</evidence>
<dbReference type="EMBL" id="SDJR01000008">
    <property type="protein sequence ID" value="RXR24807.1"/>
    <property type="molecule type" value="Genomic_DNA"/>
</dbReference>
<keyword evidence="5" id="KW-1185">Reference proteome</keyword>
<gene>
    <name evidence="2" type="ORF">EQW73_13305</name>
    <name evidence="3" type="ORF">EQW78_07275</name>
</gene>
<dbReference type="RefSeq" id="WP_129429579.1">
    <property type="nucleotide sequence ID" value="NZ_JOFV01000007.1"/>
</dbReference>